<feature type="non-terminal residue" evidence="2">
    <location>
        <position position="132"/>
    </location>
</feature>
<name>A0A6J4HCW5_9ACTN</name>
<feature type="compositionally biased region" description="Basic residues" evidence="1">
    <location>
        <begin position="23"/>
        <end position="33"/>
    </location>
</feature>
<organism evidence="2">
    <name type="scientific">uncultured Blastococcus sp</name>
    <dbReference type="NCBI Taxonomy" id="217144"/>
    <lineage>
        <taxon>Bacteria</taxon>
        <taxon>Bacillati</taxon>
        <taxon>Actinomycetota</taxon>
        <taxon>Actinomycetes</taxon>
        <taxon>Geodermatophilales</taxon>
        <taxon>Geodermatophilaceae</taxon>
        <taxon>Blastococcus</taxon>
        <taxon>environmental samples</taxon>
    </lineage>
</organism>
<sequence>ERRADRPGGRRTGRAGVRPRPGGAHRRPGRLPGRRGAGEPHQQQGRHPAHPRGIPRAPRHGGAAAGARGRLRPGQRPRPDRARRRCVPAVGGDSGPPARRRRGPRRRRAQRPRDRGLLPAAGDDGAARGARL</sequence>
<feature type="compositionally biased region" description="Basic residues" evidence="1">
    <location>
        <begin position="69"/>
        <end position="86"/>
    </location>
</feature>
<dbReference type="AlphaFoldDB" id="A0A6J4HCW5"/>
<evidence type="ECO:0000256" key="1">
    <source>
        <dbReference type="SAM" id="MobiDB-lite"/>
    </source>
</evidence>
<feature type="region of interest" description="Disordered" evidence="1">
    <location>
        <begin position="1"/>
        <end position="132"/>
    </location>
</feature>
<proteinExistence type="predicted"/>
<accession>A0A6J4HCW5</accession>
<protein>
    <submittedName>
        <fullName evidence="2">Ankyrin-like protein</fullName>
    </submittedName>
</protein>
<gene>
    <name evidence="2" type="ORF">AVDCRST_MAG57-585</name>
</gene>
<feature type="compositionally biased region" description="Low complexity" evidence="1">
    <location>
        <begin position="51"/>
        <end position="68"/>
    </location>
</feature>
<feature type="compositionally biased region" description="Basic residues" evidence="1">
    <location>
        <begin position="98"/>
        <end position="110"/>
    </location>
</feature>
<feature type="non-terminal residue" evidence="2">
    <location>
        <position position="1"/>
    </location>
</feature>
<feature type="compositionally biased region" description="Low complexity" evidence="1">
    <location>
        <begin position="117"/>
        <end position="132"/>
    </location>
</feature>
<dbReference type="EMBL" id="CADCTI010000055">
    <property type="protein sequence ID" value="CAA9221184.1"/>
    <property type="molecule type" value="Genomic_DNA"/>
</dbReference>
<reference evidence="2" key="1">
    <citation type="submission" date="2020-02" db="EMBL/GenBank/DDBJ databases">
        <authorList>
            <person name="Meier V. D."/>
        </authorList>
    </citation>
    <scope>NUCLEOTIDE SEQUENCE</scope>
    <source>
        <strain evidence="2">AVDCRST_MAG57</strain>
    </source>
</reference>
<evidence type="ECO:0000313" key="2">
    <source>
        <dbReference type="EMBL" id="CAA9221184.1"/>
    </source>
</evidence>